<dbReference type="Gene3D" id="2.40.100.10">
    <property type="entry name" value="Cyclophilin-like"/>
    <property type="match status" value="1"/>
</dbReference>
<evidence type="ECO:0000256" key="1">
    <source>
        <dbReference type="ARBA" id="ARBA00022741"/>
    </source>
</evidence>
<dbReference type="SMART" id="SM00797">
    <property type="entry name" value="AHS2"/>
    <property type="match status" value="1"/>
</dbReference>
<keyword evidence="3" id="KW-0067">ATP-binding</keyword>
<organism evidence="6 7">
    <name type="scientific">Luteococcus peritonei</name>
    <dbReference type="NCBI Taxonomy" id="88874"/>
    <lineage>
        <taxon>Bacteria</taxon>
        <taxon>Bacillati</taxon>
        <taxon>Actinomycetota</taxon>
        <taxon>Actinomycetes</taxon>
        <taxon>Propionibacteriales</taxon>
        <taxon>Propionibacteriaceae</taxon>
        <taxon>Luteococcus</taxon>
    </lineage>
</organism>
<keyword evidence="1" id="KW-0547">Nucleotide-binding</keyword>
<name>A0ABW4RZ42_9ACTN</name>
<dbReference type="RefSeq" id="WP_343872014.1">
    <property type="nucleotide sequence ID" value="NZ_BAAAIX010000004.1"/>
</dbReference>
<dbReference type="SUPFAM" id="SSF50891">
    <property type="entry name" value="Cyclophilin-like"/>
    <property type="match status" value="1"/>
</dbReference>
<dbReference type="Pfam" id="PF02626">
    <property type="entry name" value="CT_A_B"/>
    <property type="match status" value="1"/>
</dbReference>
<evidence type="ECO:0000256" key="3">
    <source>
        <dbReference type="ARBA" id="ARBA00022840"/>
    </source>
</evidence>
<feature type="domain" description="Carboxyltransferase" evidence="5">
    <location>
        <begin position="24"/>
        <end position="299"/>
    </location>
</feature>
<reference evidence="7" key="1">
    <citation type="journal article" date="2019" name="Int. J. Syst. Evol. Microbiol.">
        <title>The Global Catalogue of Microorganisms (GCM) 10K type strain sequencing project: providing services to taxonomists for standard genome sequencing and annotation.</title>
        <authorList>
            <consortium name="The Broad Institute Genomics Platform"/>
            <consortium name="The Broad Institute Genome Sequencing Center for Infectious Disease"/>
            <person name="Wu L."/>
            <person name="Ma J."/>
        </authorList>
    </citation>
    <scope>NUCLEOTIDE SEQUENCE [LARGE SCALE GENOMIC DNA]</scope>
    <source>
        <strain evidence="7">CAIM 431</strain>
    </source>
</reference>
<evidence type="ECO:0000256" key="2">
    <source>
        <dbReference type="ARBA" id="ARBA00022801"/>
    </source>
</evidence>
<dbReference type="Proteomes" id="UP001597326">
    <property type="component" value="Unassembled WGS sequence"/>
</dbReference>
<dbReference type="PANTHER" id="PTHR43309">
    <property type="entry name" value="5-OXOPROLINASE SUBUNIT C"/>
    <property type="match status" value="1"/>
</dbReference>
<proteinExistence type="predicted"/>
<comment type="caution">
    <text evidence="6">The sequence shown here is derived from an EMBL/GenBank/DDBJ whole genome shotgun (WGS) entry which is preliminary data.</text>
</comment>
<accession>A0ABW4RZ42</accession>
<evidence type="ECO:0000313" key="7">
    <source>
        <dbReference type="Proteomes" id="UP001597326"/>
    </source>
</evidence>
<sequence>MRLLVERPGPRTLLQDGGRPGLAHLGVSAGGAFDRAAWHLGNRLVGNQAGAASLELLMGQLALRAVDGDMLVALTGAEAPLTVAGRGVDVLSPVLLREGELLEVGVPVRGLRSYLAVRGGLEGRRVFGSLSSDPTRQMGPAPLQAGQELLVGTAGREALLGTDLAVATGGPSEHLELGATWGPREDWFAPEARALLARGTWQMTSESDRVGARLDGPRLTRAVTEELASEAVVRGAVQVPTSGLPLVFGPDHPTTGGYPVIAVVDGPDADRLAQARPGCTVGFRPRRSRLELRGDRGPLSPAARG</sequence>
<dbReference type="PANTHER" id="PTHR43309:SF3">
    <property type="entry name" value="5-OXOPROLINASE SUBUNIT C"/>
    <property type="match status" value="1"/>
</dbReference>
<dbReference type="EMBL" id="JBHUFZ010000025">
    <property type="protein sequence ID" value="MFD1890703.1"/>
    <property type="molecule type" value="Genomic_DNA"/>
</dbReference>
<keyword evidence="7" id="KW-1185">Reference proteome</keyword>
<evidence type="ECO:0000256" key="4">
    <source>
        <dbReference type="SAM" id="MobiDB-lite"/>
    </source>
</evidence>
<keyword evidence="2" id="KW-0378">Hydrolase</keyword>
<evidence type="ECO:0000313" key="6">
    <source>
        <dbReference type="EMBL" id="MFD1890703.1"/>
    </source>
</evidence>
<protein>
    <submittedName>
        <fullName evidence="6">Biotin-dependent carboxyltransferase family protein</fullName>
    </submittedName>
</protein>
<evidence type="ECO:0000259" key="5">
    <source>
        <dbReference type="SMART" id="SM00797"/>
    </source>
</evidence>
<dbReference type="InterPro" id="IPR029000">
    <property type="entry name" value="Cyclophilin-like_dom_sf"/>
</dbReference>
<dbReference type="InterPro" id="IPR052708">
    <property type="entry name" value="PxpC"/>
</dbReference>
<dbReference type="NCBIfam" id="TIGR00724">
    <property type="entry name" value="urea_amlyse_rel"/>
    <property type="match status" value="1"/>
</dbReference>
<dbReference type="InterPro" id="IPR003778">
    <property type="entry name" value="CT_A_B"/>
</dbReference>
<gene>
    <name evidence="6" type="ORF">ACFSCS_11005</name>
</gene>
<feature type="region of interest" description="Disordered" evidence="4">
    <location>
        <begin position="286"/>
        <end position="305"/>
    </location>
</feature>